<name>A0ABX4ZRC2_9PAST</name>
<comment type="caution">
    <text evidence="2">The sequence shown here is derived from an EMBL/GenBank/DDBJ whole genome shotgun (WGS) entry which is preliminary data.</text>
</comment>
<reference evidence="2 3" key="1">
    <citation type="submission" date="2018-02" db="EMBL/GenBank/DDBJ databases">
        <title>Classification genera of Pasteurellaceae by whole genome sequence comparison.</title>
        <authorList>
            <person name="Christensen H."/>
        </authorList>
    </citation>
    <scope>NUCLEOTIDE SEQUENCE [LARGE SCALE GENOMIC DNA]</scope>
    <source>
        <strain evidence="2 3">20186H4H1</strain>
    </source>
</reference>
<dbReference type="RefSeq" id="WP_103855795.1">
    <property type="nucleotide sequence ID" value="NZ_PQVI01000132.1"/>
</dbReference>
<evidence type="ECO:0008006" key="4">
    <source>
        <dbReference type="Google" id="ProtNLM"/>
    </source>
</evidence>
<gene>
    <name evidence="2" type="ORF">C3Z13_09785</name>
</gene>
<dbReference type="Proteomes" id="UP000237229">
    <property type="component" value="Unassembled WGS sequence"/>
</dbReference>
<evidence type="ECO:0000313" key="3">
    <source>
        <dbReference type="Proteomes" id="UP000237229"/>
    </source>
</evidence>
<keyword evidence="1" id="KW-0732">Signal</keyword>
<evidence type="ECO:0000313" key="2">
    <source>
        <dbReference type="EMBL" id="POY41795.1"/>
    </source>
</evidence>
<accession>A0ABX4ZRC2</accession>
<organism evidence="2 3">
    <name type="scientific">Avibacterium endocarditidis</name>
    <dbReference type="NCBI Taxonomy" id="380674"/>
    <lineage>
        <taxon>Bacteria</taxon>
        <taxon>Pseudomonadati</taxon>
        <taxon>Pseudomonadota</taxon>
        <taxon>Gammaproteobacteria</taxon>
        <taxon>Pasteurellales</taxon>
        <taxon>Pasteurellaceae</taxon>
        <taxon>Avibacterium</taxon>
    </lineage>
</organism>
<evidence type="ECO:0000256" key="1">
    <source>
        <dbReference type="SAM" id="SignalP"/>
    </source>
</evidence>
<feature type="signal peptide" evidence="1">
    <location>
        <begin position="1"/>
        <end position="20"/>
    </location>
</feature>
<feature type="chain" id="PRO_5045343585" description="Lipoprotein" evidence="1">
    <location>
        <begin position="21"/>
        <end position="148"/>
    </location>
</feature>
<dbReference type="EMBL" id="PQVI01000132">
    <property type="protein sequence ID" value="POY41795.1"/>
    <property type="molecule type" value="Genomic_DNA"/>
</dbReference>
<keyword evidence="3" id="KW-1185">Reference proteome</keyword>
<sequence length="148" mass="16274">MEMKKTILCTLSSLFCISCASGGGGFEVENANPPNVITDNQPAKPSYVNENNGKKLESPAPEDLSEMAWVATTPWGAGGGGDVFVMNSDYEYVKTQNASLAIHALTLIQQIMMFYYLKGIILSLKIIKPIQSLFKLLMKMAKKYGKER</sequence>
<proteinExistence type="predicted"/>
<protein>
    <recommendedName>
        <fullName evidence="4">Lipoprotein</fullName>
    </recommendedName>
</protein>